<dbReference type="FunFam" id="1.25.40.70:FF:000002">
    <property type="entry name" value="Phosphatidylinositol 4-kinase, catalytic, alpha"/>
    <property type="match status" value="1"/>
</dbReference>
<comment type="similarity">
    <text evidence="4">Belongs to the peptidase C2 family.</text>
</comment>
<keyword evidence="14 22" id="KW-0788">Thiol protease</keyword>
<dbReference type="Gene3D" id="3.90.70.10">
    <property type="entry name" value="Cysteine proteinases"/>
    <property type="match status" value="1"/>
</dbReference>
<dbReference type="GO" id="GO:0005737">
    <property type="term" value="C:cytoplasm"/>
    <property type="evidence" value="ECO:0007669"/>
    <property type="project" value="UniProtKB-SubCell"/>
</dbReference>
<dbReference type="InterPro" id="IPR036213">
    <property type="entry name" value="Calpain_III_sf"/>
</dbReference>
<feature type="active site" evidence="21 22">
    <location>
        <position position="2474"/>
    </location>
</feature>
<evidence type="ECO:0000256" key="14">
    <source>
        <dbReference type="ARBA" id="ARBA00022807"/>
    </source>
</evidence>
<dbReference type="EC" id="2.7.1.67" evidence="5"/>
<evidence type="ECO:0000256" key="1">
    <source>
        <dbReference type="ARBA" id="ARBA00004236"/>
    </source>
</evidence>
<keyword evidence="16" id="KW-0443">Lipid metabolism</keyword>
<dbReference type="SMART" id="SM00146">
    <property type="entry name" value="PI3Kc"/>
    <property type="match status" value="1"/>
</dbReference>
<evidence type="ECO:0000256" key="16">
    <source>
        <dbReference type="ARBA" id="ARBA00023098"/>
    </source>
</evidence>
<dbReference type="SUPFAM" id="SSF56112">
    <property type="entry name" value="Protein kinase-like (PK-like)"/>
    <property type="match status" value="1"/>
</dbReference>
<comment type="subunit">
    <text evidence="19">Component of a phosphatidylinositol 4-kinase (PI4K) complex, composed of PI4KA, EFR3 (EFR3A or EFR3B), TTC7 (TTC7A or TTC7B) and HYCC (HYCC1 or HYCC2). Interacts with TMEM150A; regulating recruitment to the plasma membrane. Interacts with TTC7A.</text>
</comment>
<dbReference type="InterPro" id="IPR000403">
    <property type="entry name" value="PI3/4_kinase_cat_dom"/>
</dbReference>
<evidence type="ECO:0000256" key="4">
    <source>
        <dbReference type="ARBA" id="ARBA00007623"/>
    </source>
</evidence>
<dbReference type="FunFam" id="1.10.1070.11:FF:000005">
    <property type="entry name" value="Phosphatidylinositol 4-kinase, catalytic, alpha"/>
    <property type="match status" value="1"/>
</dbReference>
<keyword evidence="8" id="KW-0597">Phosphoprotein</keyword>
<evidence type="ECO:0000256" key="3">
    <source>
        <dbReference type="ARBA" id="ARBA00006209"/>
    </source>
</evidence>
<evidence type="ECO:0000256" key="7">
    <source>
        <dbReference type="ARBA" id="ARBA00022490"/>
    </source>
</evidence>
<dbReference type="Gene3D" id="2.60.120.380">
    <property type="match status" value="2"/>
</dbReference>
<dbReference type="InterPro" id="IPR038765">
    <property type="entry name" value="Papain-like_cys_pep_sf"/>
</dbReference>
<dbReference type="PROSITE" id="PS50290">
    <property type="entry name" value="PI3_4_KINASE_3"/>
    <property type="match status" value="1"/>
</dbReference>
<evidence type="ECO:0000256" key="9">
    <source>
        <dbReference type="ARBA" id="ARBA00022670"/>
    </source>
</evidence>
<evidence type="ECO:0000256" key="6">
    <source>
        <dbReference type="ARBA" id="ARBA00022475"/>
    </source>
</evidence>
<dbReference type="Pfam" id="PF00613">
    <property type="entry name" value="PI3Ka"/>
    <property type="match status" value="1"/>
</dbReference>
<keyword evidence="11" id="KW-0547">Nucleotide-binding</keyword>
<comment type="similarity">
    <text evidence="3">Belongs to the PI3/PI4-kinase family. Type III PI4K subfamily.</text>
</comment>
<dbReference type="PROSITE" id="PS00915">
    <property type="entry name" value="PI3_4_KINASE_1"/>
    <property type="match status" value="1"/>
</dbReference>
<dbReference type="FunFam" id="3.30.1010.10:FF:000009">
    <property type="entry name" value="Phosphatidylinositol 4-kinase, catalytic, alpha"/>
    <property type="match status" value="1"/>
</dbReference>
<dbReference type="GO" id="GO:0005886">
    <property type="term" value="C:plasma membrane"/>
    <property type="evidence" value="ECO:0007669"/>
    <property type="project" value="UniProtKB-SubCell"/>
</dbReference>
<dbReference type="EMBL" id="CVRI01000040">
    <property type="protein sequence ID" value="CRK94872.1"/>
    <property type="molecule type" value="Genomic_DNA"/>
</dbReference>
<dbReference type="InterPro" id="IPR007330">
    <property type="entry name" value="MIT_dom"/>
</dbReference>
<feature type="domain" description="Calpain catalytic" evidence="24">
    <location>
        <begin position="2234"/>
        <end position="2536"/>
    </location>
</feature>
<dbReference type="GO" id="GO:0006508">
    <property type="term" value="P:proteolysis"/>
    <property type="evidence" value="ECO:0007669"/>
    <property type="project" value="UniProtKB-KW"/>
</dbReference>
<dbReference type="GO" id="GO:0004430">
    <property type="term" value="F:1-phosphatidylinositol 4-kinase activity"/>
    <property type="evidence" value="ECO:0007669"/>
    <property type="project" value="UniProtKB-EC"/>
</dbReference>
<feature type="region of interest" description="Disordered" evidence="23">
    <location>
        <begin position="2150"/>
        <end position="2185"/>
    </location>
</feature>
<keyword evidence="28" id="KW-1185">Reference proteome</keyword>
<dbReference type="STRING" id="568069.A0A1J1I3I5"/>
<dbReference type="InterPro" id="IPR042236">
    <property type="entry name" value="PI3K_accessory_sf"/>
</dbReference>
<evidence type="ECO:0000256" key="13">
    <source>
        <dbReference type="ARBA" id="ARBA00022801"/>
    </source>
</evidence>
<evidence type="ECO:0000256" key="5">
    <source>
        <dbReference type="ARBA" id="ARBA00012169"/>
    </source>
</evidence>
<evidence type="ECO:0000256" key="12">
    <source>
        <dbReference type="ARBA" id="ARBA00022777"/>
    </source>
</evidence>
<keyword evidence="15" id="KW-0067">ATP-binding</keyword>
<dbReference type="InterPro" id="IPR051297">
    <property type="entry name" value="PalB/RIM13"/>
</dbReference>
<feature type="compositionally biased region" description="Low complexity" evidence="23">
    <location>
        <begin position="2170"/>
        <end position="2184"/>
    </location>
</feature>
<feature type="active site" evidence="21 22">
    <location>
        <position position="2286"/>
    </location>
</feature>
<evidence type="ECO:0000256" key="21">
    <source>
        <dbReference type="PIRSR" id="PIRSR622684-1"/>
    </source>
</evidence>
<evidence type="ECO:0000259" key="24">
    <source>
        <dbReference type="PROSITE" id="PS50203"/>
    </source>
</evidence>
<dbReference type="PANTHER" id="PTHR46143:SF1">
    <property type="entry name" value="CALPAIN-7"/>
    <property type="match status" value="1"/>
</dbReference>
<dbReference type="Pfam" id="PF19274">
    <property type="entry name" value="PI4K_N"/>
    <property type="match status" value="3"/>
</dbReference>
<dbReference type="InterPro" id="IPR036940">
    <property type="entry name" value="PI3/4_kinase_cat_sf"/>
</dbReference>
<dbReference type="PROSITE" id="PS51545">
    <property type="entry name" value="PIK_HELICAL"/>
    <property type="match status" value="1"/>
</dbReference>
<feature type="domain" description="PI3K/PI4K catalytic" evidence="25">
    <location>
        <begin position="1817"/>
        <end position="2084"/>
    </location>
</feature>
<dbReference type="SUPFAM" id="SSF49758">
    <property type="entry name" value="Calpain large subunit, middle domain (domain III)"/>
    <property type="match status" value="2"/>
</dbReference>
<evidence type="ECO:0000256" key="15">
    <source>
        <dbReference type="ARBA" id="ARBA00022840"/>
    </source>
</evidence>
<evidence type="ECO:0000256" key="10">
    <source>
        <dbReference type="ARBA" id="ARBA00022679"/>
    </source>
</evidence>
<dbReference type="Gene3D" id="1.10.1070.11">
    <property type="entry name" value="Phosphatidylinositol 3-/4-kinase, catalytic domain"/>
    <property type="match status" value="1"/>
</dbReference>
<dbReference type="PANTHER" id="PTHR46143">
    <property type="entry name" value="CALPAIN-7"/>
    <property type="match status" value="1"/>
</dbReference>
<dbReference type="InterPro" id="IPR022684">
    <property type="entry name" value="Calpain_cysteine_protease"/>
</dbReference>
<sequence>MTLKGDEFFSKAIQALARSLAHLNPTPEDKFQQLLRYCPQESSAGVFCIDSRSYEAIVALGLYFLESDYQYESLIVPYLIRLLKGLPKSIHKDEDPKALEKKIDKLPGTEKFSFCLNTLLSDIAVFCPDRHDEIIQTQVEVFGTLTNMIVSKNSDKNVYTPTLCKDIVPIFLGLARSIGRFATKEPPLLCRMYPIPEKPVVKTSNLDQIVVNDAQKFSPNFRPIIPRSMSGSLNIEGIEAKKGLTTPTASPRKNEPMTNKKLFSYYSVPYDPTRYFFTKFGSSFNQFPNMRSFEIDGESESQSKHEKTQFPVNHLQQIFAFSKKLLAKDVLDYLDEKAEDIFALLQNKTFGYKSFSETINLVIVTLLRELLQNQTELSTPFTKDIQEFVKQLFLNGQTEINNKAHEDHKKSEVEGNIVNKYKINIMANAACVDLLVWAIRDETEADKLCSRLHQKLNTNIGHKIMLDHMPLLMVCLEGLGKLAKKFPSIAGTSISYLRDFLVDPSPILAKLHSQAVIQQKKQKEVAPYRIVVQSPELRSITDEQQKPMGLTKSPVSAFEALREAAIENLSIALRAAHPTDQYCVPALIANVSNRLFIAEKNESESNLVSLNIIVMLGHVAVALKDTAKTTHNILQFFIQRFCKVASEQNVLIVDQLGCMIISKCEPEIFDEIMKMFSRVTVQSASLAYSSNPEHRKQYHNVSDAVVNALGNIAANIQGESEMLELLIKLLELFVQIGLEGERSYDNAPGAQKASNSAGNLGMLIPVIATTVRRLQPIRTPKTRLHKLFKDFWMYCVVMGFTNARLWPSDWIQGVQQIAAKSPLLISQTPHKSEMRELNYSSAIRSDSVSLNELRSQILLLLDHPPAEVTAYINKLTFAQCTYLLSVYWLETLRVENAIEPSLDPILSYLCDPVLQKDKCGMWQCVKCIGDQVFEKFLTVLVEQDLKREKVLESQARMLLVYFNHIHKQIQLVADQYLSQLVDKFPHLLWNRNVLWCMLDILQMLAYSLTFDANQQIPILQVPMTSYTLQFMDNSPARENRFKDFSDRCQGIFNEAMKWAPNYTRSHLQQYQSLSHDTPFSNREEALAFDSVIRSWLSDCVSGVNRRCNGRGTSRFVSVLCLRSKYTGEVAGLLSVLDDESKRGLSDKLTNDIWEATKEKNEVKHKGALWRGTAYLIQTFDNLELGKLLHAIATSQVELFTESAVETAVECWQWILTAREDLELSFIREMISAWQITFEKKIGLFSAEMEVTSPLAAHEGCRLVPKPINVKPHIIWLDLLTEMVDTAKYCNRDKVEMLCMLVHRCLPIDKHLKQNRNISTVGCRFKLLQCGLSLLQGNTIPKSIARNILRERIYFHALDYFCAAPMCPSQNREDLLEDITILMTFWQTMRSEKKHLMTSEMSDYELAPSATSQNLTVATKQFNADSISMAGRDVARSTSSGAAGWYNTIPHSTSTLSKRTTRQKRNAGQKDAYDKDYMKKRNLILELLAVEIDFLVTWYNPLSLPELQINPKSEEALAGWRARPIKINLWKDYTQLAWSYNPALAVFLPQRITNAEIIDDEVSRLVIADPIAVSHIPEALKYLVTTKNLLSDATQLNFMLTWSKIEPIQALAYFSRQYPTHPLTAQYAVKTLGSYPAEAVLPYIPQLVQALRHDTMGYVTEFIKHISKRSQIVAHQLIWNMQTNMYMDEDMHQKDPNLYDILDALVNSIIASLSGPAKKFYEREFDFFGKITAVSGEIRSFPKGPQRKKACLDELRKIEVQRGCYLPSNPEAMVLDIDYNSGTPMQSAAKAPYLARFKIQRCGITELEQMAMDVSNNANSSGGVGSKTTSPTKPQLSLHVEGWQAAIFKVGDDVRQDMLALQVISIFKNIFRQVGLDLYLFPYRVVATAPGCGVIECVPNAKSRDQLGRQTDTGLYEYFLHNYGDETTKEFQMARSNFVKSMAAYSVIGYLLQIKDRHNGNIMIDTEGHIIHIDFGFMFESSPGGNIGFEPDMKLTDEMVMIMGGKMEAAPFKWFCELCVQAFLAVRPYQDAIVSLVSLMLDTGLPCFRGQTITLLKQRFVANKNSKDAAAHMLGVIKNSYQNFRTRTYDLIQFYQNQIPSLDYDEAGDKEKAIQYYTEAVEVILSISDREKREKLNKFAKQALDRAEELKGVKNPCAEPEKSTDPIQHASTSSSKELSPSHSLSVNKPTLKTISKESYTLEEKKVLEKTSLINSRIYVPFMAVDTKERFVFPIPFTDKDGMLELAPKQKKEFQEWVRISDLCEHPSIIMGSHADFYSIKQTVVSDCSFVSSLTVAALYEKKFNRRILTSIIYPRNSKDEPVYNPSGKYSVKLHVNGIARKVIIDDYLPVGRYNQLLCSYSSNKSEFWVSLMEKAYMKLMGGYDFPGSNSNIDCYALTGWIPERITLRKDDDDFNSDAVFNRLKEGSEAGRCLITVATGELSDVECERTGLVSTHAFAVLKLAEVNGVKLLRLKNPWSHLRWKGNYSEQDLAHWTPELQSILNYDPKVAQTIDNGVFWIDYRSLLNFFDVFYLNWDPELFKFTYCTHQSWNAGTGPSRDAYNVGDNPQFSLNVPAGRGSIYVLLTRHITSIDDFRENKEYITLLVYNHRNGKRVYYPHDPPPFLDGIRINSPHYLCKIRLDPQTARNYTLIVSQYEKTTTIFYTLRAYSREPFELREINNKFATNTQLNGEWSIANSTAGGCQNHKTYRTNPLYKITMPNDGNLIIELRAPKVFQVGLDLTISSLEDPNVTAPFINKTTDSFRSGFCVLDIENLPAGVYNIRPSTFLPNQEAPFFLKLNFIMDYGGFCGSCDLCSYAYQPNSFSKYTCCEKEYIVQSMIQSEANSKATGFRSLGRKNSFDASNSKKPPVLYKSLKCTEHKPSQKNITNFKSIKEEDENCQVLKSKNLSETFRKTLIHPDDCTCVECCKTKNSSSTGTSRRHGKFYILVNFVFLVFTADFSSEIELKNTLLKKSSKNSNSLKMSKSSSERNMKNYLYDNPELKIKPSIETTNLEEDLNSDLTDCWILQCPKNVDVNELLGCKLSKSESFKCNAESFTTPKTLALITEERAAEYQCVCPNLKLFNPIGKIVLTAANDSLNVESDVEIKSENSCNDSDQESKPIQQVKKTSKKIKDQVFTIETKITVEDCQPRKKKIQEKNQPEECLDQIHKKKKIKKEKC</sequence>
<keyword evidence="13 22" id="KW-0378">Hydrolase</keyword>
<dbReference type="SUPFAM" id="SSF116846">
    <property type="entry name" value="MIT domain"/>
    <property type="match status" value="1"/>
</dbReference>
<protein>
    <recommendedName>
        <fullName evidence="20">Phosphatidylinositol 4-kinase alpha</fullName>
        <ecNumber evidence="5">2.7.1.67</ecNumber>
    </recommendedName>
</protein>
<dbReference type="InterPro" id="IPR016024">
    <property type="entry name" value="ARM-type_fold"/>
</dbReference>
<name>A0A1J1I3I5_9DIPT</name>
<keyword evidence="6" id="KW-1003">Cell membrane</keyword>
<evidence type="ECO:0000256" key="22">
    <source>
        <dbReference type="PROSITE-ProRule" id="PRU00239"/>
    </source>
</evidence>
<comment type="subcellular location">
    <subcellularLocation>
        <location evidence="1">Cell membrane</location>
    </subcellularLocation>
    <subcellularLocation>
        <location evidence="2">Cytoplasm</location>
    </subcellularLocation>
</comment>
<dbReference type="SMART" id="SM00230">
    <property type="entry name" value="CysPc"/>
    <property type="match status" value="1"/>
</dbReference>
<dbReference type="InterPro" id="IPR018936">
    <property type="entry name" value="PI3/4_kinase_CS"/>
</dbReference>
<dbReference type="InterPro" id="IPR036181">
    <property type="entry name" value="MIT_dom_sf"/>
</dbReference>
<proteinExistence type="inferred from homology"/>
<evidence type="ECO:0000256" key="18">
    <source>
        <dbReference type="ARBA" id="ARBA00056014"/>
    </source>
</evidence>
<evidence type="ECO:0000256" key="17">
    <source>
        <dbReference type="ARBA" id="ARBA00023136"/>
    </source>
</evidence>
<evidence type="ECO:0000256" key="2">
    <source>
        <dbReference type="ARBA" id="ARBA00004496"/>
    </source>
</evidence>
<reference evidence="27 28" key="1">
    <citation type="submission" date="2015-04" db="EMBL/GenBank/DDBJ databases">
        <authorList>
            <person name="Syromyatnikov M.Y."/>
            <person name="Popov V.N."/>
        </authorList>
    </citation>
    <scope>NUCLEOTIDE SEQUENCE [LARGE SCALE GENOMIC DNA]</scope>
</reference>
<evidence type="ECO:0000313" key="27">
    <source>
        <dbReference type="EMBL" id="CRK94872.1"/>
    </source>
</evidence>
<dbReference type="InterPro" id="IPR001300">
    <property type="entry name" value="Peptidase_C2_calpain_cat"/>
</dbReference>
<dbReference type="Gene3D" id="3.30.1010.10">
    <property type="entry name" value="Phosphatidylinositol 3-kinase Catalytic Subunit, Chain A, domain 4"/>
    <property type="match status" value="1"/>
</dbReference>
<dbReference type="SMART" id="SM00720">
    <property type="entry name" value="calpain_III"/>
    <property type="match status" value="1"/>
</dbReference>
<dbReference type="InterPro" id="IPR011009">
    <property type="entry name" value="Kinase-like_dom_sf"/>
</dbReference>
<evidence type="ECO:0000256" key="8">
    <source>
        <dbReference type="ARBA" id="ARBA00022553"/>
    </source>
</evidence>
<evidence type="ECO:0000256" key="11">
    <source>
        <dbReference type="ARBA" id="ARBA00022741"/>
    </source>
</evidence>
<dbReference type="OrthoDB" id="10264149at2759"/>
<dbReference type="GO" id="GO:0006629">
    <property type="term" value="P:lipid metabolic process"/>
    <property type="evidence" value="ECO:0007669"/>
    <property type="project" value="UniProtKB-KW"/>
</dbReference>
<dbReference type="PROSITE" id="PS50203">
    <property type="entry name" value="CALPAIN_CAT"/>
    <property type="match status" value="1"/>
</dbReference>
<dbReference type="SUPFAM" id="SSF54001">
    <property type="entry name" value="Cysteine proteinases"/>
    <property type="match status" value="1"/>
</dbReference>
<evidence type="ECO:0000256" key="19">
    <source>
        <dbReference type="ARBA" id="ARBA00062776"/>
    </source>
</evidence>
<evidence type="ECO:0000259" key="26">
    <source>
        <dbReference type="PROSITE" id="PS51545"/>
    </source>
</evidence>
<dbReference type="SUPFAM" id="SSF48371">
    <property type="entry name" value="ARM repeat"/>
    <property type="match status" value="2"/>
</dbReference>
<organism evidence="27 28">
    <name type="scientific">Clunio marinus</name>
    <dbReference type="NCBI Taxonomy" id="568069"/>
    <lineage>
        <taxon>Eukaryota</taxon>
        <taxon>Metazoa</taxon>
        <taxon>Ecdysozoa</taxon>
        <taxon>Arthropoda</taxon>
        <taxon>Hexapoda</taxon>
        <taxon>Insecta</taxon>
        <taxon>Pterygota</taxon>
        <taxon>Neoptera</taxon>
        <taxon>Endopterygota</taxon>
        <taxon>Diptera</taxon>
        <taxon>Nematocera</taxon>
        <taxon>Chironomoidea</taxon>
        <taxon>Chironomidae</taxon>
        <taxon>Clunio</taxon>
    </lineage>
</organism>
<dbReference type="Pfam" id="PF01067">
    <property type="entry name" value="Calpain_III"/>
    <property type="match status" value="1"/>
</dbReference>
<dbReference type="Gene3D" id="1.25.40.70">
    <property type="entry name" value="Phosphatidylinositol 3-kinase, accessory domain (PIK)"/>
    <property type="match status" value="1"/>
</dbReference>
<keyword evidence="12" id="KW-0418">Kinase</keyword>
<dbReference type="InterPro" id="IPR001263">
    <property type="entry name" value="PI3K_accessory_dom"/>
</dbReference>
<keyword evidence="7" id="KW-0963">Cytoplasm</keyword>
<feature type="domain" description="PIK helical" evidence="26">
    <location>
        <begin position="1529"/>
        <end position="1707"/>
    </location>
</feature>
<dbReference type="Gene3D" id="1.20.58.80">
    <property type="entry name" value="Phosphotransferase system, lactose/cellobiose-type IIA subunit"/>
    <property type="match status" value="1"/>
</dbReference>
<dbReference type="GO" id="GO:0005524">
    <property type="term" value="F:ATP binding"/>
    <property type="evidence" value="ECO:0007669"/>
    <property type="project" value="UniProtKB-KW"/>
</dbReference>
<dbReference type="SMART" id="SM00145">
    <property type="entry name" value="PI3Ka"/>
    <property type="match status" value="1"/>
</dbReference>
<evidence type="ECO:0000313" key="28">
    <source>
        <dbReference type="Proteomes" id="UP000183832"/>
    </source>
</evidence>
<keyword evidence="9 22" id="KW-0645">Protease</keyword>
<comment type="function">
    <text evidence="18">Acts on phosphatidylinositol (PtdIns) in the first committed step in the production of the second messenger inositol-1,4,5,-trisphosphate.</text>
</comment>
<dbReference type="InterPro" id="IPR022683">
    <property type="entry name" value="Calpain_III"/>
</dbReference>
<dbReference type="Pfam" id="PF00454">
    <property type="entry name" value="PI3_PI4_kinase"/>
    <property type="match status" value="1"/>
</dbReference>
<dbReference type="Pfam" id="PF00648">
    <property type="entry name" value="Peptidase_C2"/>
    <property type="match status" value="1"/>
</dbReference>
<dbReference type="InterPro" id="IPR022682">
    <property type="entry name" value="Calpain_domain_III"/>
</dbReference>
<evidence type="ECO:0000256" key="20">
    <source>
        <dbReference type="ARBA" id="ARBA00067500"/>
    </source>
</evidence>
<dbReference type="InterPro" id="IPR045495">
    <property type="entry name" value="PI4K_N"/>
</dbReference>
<dbReference type="CDD" id="cd00044">
    <property type="entry name" value="CysPc"/>
    <property type="match status" value="1"/>
</dbReference>
<accession>A0A1J1I3I5</accession>
<dbReference type="PRINTS" id="PR00704">
    <property type="entry name" value="CALPAIN"/>
</dbReference>
<gene>
    <name evidence="27" type="ORF">CLUMA_CG008364</name>
</gene>
<keyword evidence="17" id="KW-0472">Membrane</keyword>
<dbReference type="CDD" id="cd05167">
    <property type="entry name" value="PI4Kc_III_alpha"/>
    <property type="match status" value="1"/>
</dbReference>
<evidence type="ECO:0000256" key="23">
    <source>
        <dbReference type="SAM" id="MobiDB-lite"/>
    </source>
</evidence>
<dbReference type="GO" id="GO:0004198">
    <property type="term" value="F:calcium-dependent cysteine-type endopeptidase activity"/>
    <property type="evidence" value="ECO:0007669"/>
    <property type="project" value="InterPro"/>
</dbReference>
<dbReference type="Proteomes" id="UP000183832">
    <property type="component" value="Unassembled WGS sequence"/>
</dbReference>
<evidence type="ECO:0000259" key="25">
    <source>
        <dbReference type="PROSITE" id="PS50290"/>
    </source>
</evidence>
<dbReference type="Pfam" id="PF04212">
    <property type="entry name" value="MIT"/>
    <property type="match status" value="1"/>
</dbReference>
<dbReference type="PROSITE" id="PS00916">
    <property type="entry name" value="PI3_4_KINASE_2"/>
    <property type="match status" value="1"/>
</dbReference>
<keyword evidence="10" id="KW-0808">Transferase</keyword>
<feature type="active site" evidence="21 22">
    <location>
        <position position="2454"/>
    </location>
</feature>